<keyword evidence="2" id="KW-0812">Transmembrane</keyword>
<name>A0ABR8D0M6_9NOST</name>
<accession>A0ABR8D0M6</accession>
<gene>
    <name evidence="3" type="ORF">H6G83_08770</name>
</gene>
<dbReference type="Proteomes" id="UP000661112">
    <property type="component" value="Unassembled WGS sequence"/>
</dbReference>
<dbReference type="RefSeq" id="WP_190470028.1">
    <property type="nucleotide sequence ID" value="NZ_JACJSG010000009.1"/>
</dbReference>
<keyword evidence="1" id="KW-0175">Coiled coil</keyword>
<comment type="caution">
    <text evidence="3">The sequence shown here is derived from an EMBL/GenBank/DDBJ whole genome shotgun (WGS) entry which is preliminary data.</text>
</comment>
<evidence type="ECO:0000256" key="1">
    <source>
        <dbReference type="SAM" id="Coils"/>
    </source>
</evidence>
<keyword evidence="2" id="KW-1133">Transmembrane helix</keyword>
<evidence type="ECO:0000256" key="2">
    <source>
        <dbReference type="SAM" id="Phobius"/>
    </source>
</evidence>
<reference evidence="3 4" key="1">
    <citation type="journal article" date="2020" name="ISME J.">
        <title>Comparative genomics reveals insights into cyanobacterial evolution and habitat adaptation.</title>
        <authorList>
            <person name="Chen M.Y."/>
            <person name="Teng W.K."/>
            <person name="Zhao L."/>
            <person name="Hu C.X."/>
            <person name="Zhou Y.K."/>
            <person name="Han B.P."/>
            <person name="Song L.R."/>
            <person name="Shu W.S."/>
        </authorList>
    </citation>
    <scope>NUCLEOTIDE SEQUENCE [LARGE SCALE GENOMIC DNA]</scope>
    <source>
        <strain evidence="3 4">FACHB-119</strain>
    </source>
</reference>
<sequence>MTPPVDINFPQGLLQSWQVAKNYVTQSVNSLTNSAQQVEQSLQQTTSTATDQVIDTLTTKLGQSWQTAEQIKNTTSVAVQTSINSSINDWLAQHPTFLRLVQILNWATNHPIISLIISLFAIAFIWSIIKAIIRLIETASLSILQVPIKMLQGLIKISIFSLSQAGNFAAKRLNNHQVLDKSFIFTTDTQIIYPDKRQRLAEIAHRLEEIQKEQQELLKEASDLMANHNNIMSI</sequence>
<feature type="coiled-coil region" evidence="1">
    <location>
        <begin position="193"/>
        <end position="227"/>
    </location>
</feature>
<proteinExistence type="predicted"/>
<evidence type="ECO:0000313" key="4">
    <source>
        <dbReference type="Proteomes" id="UP000661112"/>
    </source>
</evidence>
<organism evidence="3 4">
    <name type="scientific">Anabaena azotica FACHB-119</name>
    <dbReference type="NCBI Taxonomy" id="947527"/>
    <lineage>
        <taxon>Bacteria</taxon>
        <taxon>Bacillati</taxon>
        <taxon>Cyanobacteriota</taxon>
        <taxon>Cyanophyceae</taxon>
        <taxon>Nostocales</taxon>
        <taxon>Nostocaceae</taxon>
        <taxon>Anabaena</taxon>
        <taxon>Anabaena azotica</taxon>
    </lineage>
</organism>
<keyword evidence="4" id="KW-1185">Reference proteome</keyword>
<feature type="transmembrane region" description="Helical" evidence="2">
    <location>
        <begin position="112"/>
        <end position="133"/>
    </location>
</feature>
<protein>
    <submittedName>
        <fullName evidence="3">Uncharacterized protein</fullName>
    </submittedName>
</protein>
<evidence type="ECO:0000313" key="3">
    <source>
        <dbReference type="EMBL" id="MBD2500703.1"/>
    </source>
</evidence>
<keyword evidence="2" id="KW-0472">Membrane</keyword>
<dbReference type="EMBL" id="JACJSG010000009">
    <property type="protein sequence ID" value="MBD2500703.1"/>
    <property type="molecule type" value="Genomic_DNA"/>
</dbReference>